<dbReference type="Pfam" id="PF04117">
    <property type="entry name" value="Mpv17_PMP22"/>
    <property type="match status" value="1"/>
</dbReference>
<evidence type="ECO:0000256" key="3">
    <source>
        <dbReference type="ARBA" id="ARBA00022692"/>
    </source>
</evidence>
<dbReference type="PANTHER" id="PTHR11266">
    <property type="entry name" value="PEROXISOMAL MEMBRANE PROTEIN 2, PXMP2 MPV17"/>
    <property type="match status" value="1"/>
</dbReference>
<dbReference type="Proteomes" id="UP000198406">
    <property type="component" value="Unassembled WGS sequence"/>
</dbReference>
<evidence type="ECO:0000313" key="8">
    <source>
        <dbReference type="Proteomes" id="UP000198406"/>
    </source>
</evidence>
<comment type="similarity">
    <text evidence="2 6">Belongs to the peroxisomal membrane protein PXMP2/4 family.</text>
</comment>
<dbReference type="AlphaFoldDB" id="A0A1Z5JLN7"/>
<evidence type="ECO:0008006" key="9">
    <source>
        <dbReference type="Google" id="ProtNLM"/>
    </source>
</evidence>
<dbReference type="GO" id="GO:0016020">
    <property type="term" value="C:membrane"/>
    <property type="evidence" value="ECO:0007669"/>
    <property type="project" value="UniProtKB-SubCell"/>
</dbReference>
<keyword evidence="8" id="KW-1185">Reference proteome</keyword>
<sequence>MFAMYNRRPMTIIAGRATYPKLPAGTAKMIRPKFASTHATPRQGFVAWYEGHLEARPVVTKMVTGCFLWGIGDAVGQVVPQWASSEKKDDMHYDLPRTVRAAFFGFALHAPTSHAHFNFLEWMTQRAGITGYAIPFFKAFMEQFVYWSWISNSLYHGAMAALQGYSPAECYQRIEDNLWDTQIAQWSFWIPIQLLNFQFTPVRHQLNVVLVTSIVWTALLSMWYPPESGKSKNTNESDEKDEKSV</sequence>
<proteinExistence type="inferred from homology"/>
<name>A0A1Z5JLN7_FISSO</name>
<keyword evidence="3" id="KW-0812">Transmembrane</keyword>
<gene>
    <name evidence="7" type="ORF">FisN_11Hh239</name>
</gene>
<protein>
    <recommendedName>
        <fullName evidence="9">Protein Mpv17</fullName>
    </recommendedName>
</protein>
<evidence type="ECO:0000256" key="4">
    <source>
        <dbReference type="ARBA" id="ARBA00022989"/>
    </source>
</evidence>
<evidence type="ECO:0000256" key="5">
    <source>
        <dbReference type="ARBA" id="ARBA00023136"/>
    </source>
</evidence>
<dbReference type="GO" id="GO:0005737">
    <property type="term" value="C:cytoplasm"/>
    <property type="evidence" value="ECO:0007669"/>
    <property type="project" value="TreeGrafter"/>
</dbReference>
<evidence type="ECO:0000313" key="7">
    <source>
        <dbReference type="EMBL" id="GAX14698.1"/>
    </source>
</evidence>
<dbReference type="EMBL" id="BDSP01000082">
    <property type="protein sequence ID" value="GAX14698.1"/>
    <property type="molecule type" value="Genomic_DNA"/>
</dbReference>
<comment type="subcellular location">
    <subcellularLocation>
        <location evidence="1">Membrane</location>
        <topology evidence="1">Multi-pass membrane protein</topology>
    </subcellularLocation>
</comment>
<keyword evidence="4" id="KW-1133">Transmembrane helix</keyword>
<evidence type="ECO:0000256" key="6">
    <source>
        <dbReference type="RuleBase" id="RU363053"/>
    </source>
</evidence>
<dbReference type="OrthoDB" id="430207at2759"/>
<organism evidence="7 8">
    <name type="scientific">Fistulifera solaris</name>
    <name type="common">Oleaginous diatom</name>
    <dbReference type="NCBI Taxonomy" id="1519565"/>
    <lineage>
        <taxon>Eukaryota</taxon>
        <taxon>Sar</taxon>
        <taxon>Stramenopiles</taxon>
        <taxon>Ochrophyta</taxon>
        <taxon>Bacillariophyta</taxon>
        <taxon>Bacillariophyceae</taxon>
        <taxon>Bacillariophycidae</taxon>
        <taxon>Naviculales</taxon>
        <taxon>Naviculaceae</taxon>
        <taxon>Fistulifera</taxon>
    </lineage>
</organism>
<dbReference type="InterPro" id="IPR007248">
    <property type="entry name" value="Mpv17_PMP22"/>
</dbReference>
<accession>A0A1Z5JLN7</accession>
<evidence type="ECO:0000256" key="2">
    <source>
        <dbReference type="ARBA" id="ARBA00006824"/>
    </source>
</evidence>
<dbReference type="PANTHER" id="PTHR11266:SF104">
    <property type="entry name" value="MPV17-LIKE PROTEIN"/>
    <property type="match status" value="1"/>
</dbReference>
<comment type="caution">
    <text evidence="7">The sequence shown here is derived from an EMBL/GenBank/DDBJ whole genome shotgun (WGS) entry which is preliminary data.</text>
</comment>
<evidence type="ECO:0000256" key="1">
    <source>
        <dbReference type="ARBA" id="ARBA00004141"/>
    </source>
</evidence>
<keyword evidence="5" id="KW-0472">Membrane</keyword>
<dbReference type="InParanoid" id="A0A1Z5JLN7"/>
<reference evidence="7 8" key="1">
    <citation type="journal article" date="2015" name="Plant Cell">
        <title>Oil accumulation by the oleaginous diatom Fistulifera solaris as revealed by the genome and transcriptome.</title>
        <authorList>
            <person name="Tanaka T."/>
            <person name="Maeda Y."/>
            <person name="Veluchamy A."/>
            <person name="Tanaka M."/>
            <person name="Abida H."/>
            <person name="Marechal E."/>
            <person name="Bowler C."/>
            <person name="Muto M."/>
            <person name="Sunaga Y."/>
            <person name="Tanaka M."/>
            <person name="Yoshino T."/>
            <person name="Taniguchi T."/>
            <person name="Fukuda Y."/>
            <person name="Nemoto M."/>
            <person name="Matsumoto M."/>
            <person name="Wong P.S."/>
            <person name="Aburatani S."/>
            <person name="Fujibuchi W."/>
        </authorList>
    </citation>
    <scope>NUCLEOTIDE SEQUENCE [LARGE SCALE GENOMIC DNA]</scope>
    <source>
        <strain evidence="7 8">JPCC DA0580</strain>
    </source>
</reference>